<dbReference type="STRING" id="243090.RB2298"/>
<dbReference type="EMBL" id="BX294136">
    <property type="protein sequence ID" value="CAD72539.1"/>
    <property type="molecule type" value="Genomic_DNA"/>
</dbReference>
<dbReference type="InParanoid" id="Q7UW32"/>
<feature type="region of interest" description="Disordered" evidence="1">
    <location>
        <begin position="1"/>
        <end position="29"/>
    </location>
</feature>
<proteinExistence type="predicted"/>
<gene>
    <name evidence="2" type="ordered locus">RB2298</name>
</gene>
<name>Q7UW32_RHOBA</name>
<evidence type="ECO:0000256" key="1">
    <source>
        <dbReference type="SAM" id="MobiDB-lite"/>
    </source>
</evidence>
<evidence type="ECO:0000313" key="2">
    <source>
        <dbReference type="EMBL" id="CAD72539.1"/>
    </source>
</evidence>
<evidence type="ECO:0000313" key="3">
    <source>
        <dbReference type="Proteomes" id="UP000001025"/>
    </source>
</evidence>
<accession>Q7UW32</accession>
<dbReference type="HOGENOM" id="CLU_1884126_0_0_0"/>
<sequence>MPERRRLQLFQSGWTSTRPKGASPAKTPATLPIIRAHDFRRRGTAHVGPRAEFTQASSGNQPIEPDKFAWTLRPLGGARSHATFIHPVRWASKPDEAKRSYSNSPSSIAPLRGRAALLPPPFGIDPRSRSAGMIG</sequence>
<feature type="compositionally biased region" description="Polar residues" evidence="1">
    <location>
        <begin position="9"/>
        <end position="18"/>
    </location>
</feature>
<feature type="region of interest" description="Disordered" evidence="1">
    <location>
        <begin position="93"/>
        <end position="135"/>
    </location>
</feature>
<dbReference type="EnsemblBacteria" id="CAD72539">
    <property type="protein sequence ID" value="CAD72539"/>
    <property type="gene ID" value="RB2298"/>
</dbReference>
<protein>
    <submittedName>
        <fullName evidence="2">Uncharacterized protein</fullName>
    </submittedName>
</protein>
<dbReference type="KEGG" id="rba:RB2298"/>
<reference evidence="2 3" key="1">
    <citation type="journal article" date="2003" name="Proc. Natl. Acad. Sci. U.S.A.">
        <title>Complete genome sequence of the marine planctomycete Pirellula sp. strain 1.</title>
        <authorList>
            <person name="Gloeckner F.O."/>
            <person name="Kube M."/>
            <person name="Bauer M."/>
            <person name="Teeling H."/>
            <person name="Lombardot T."/>
            <person name="Ludwig W."/>
            <person name="Gade D."/>
            <person name="Beck A."/>
            <person name="Borzym K."/>
            <person name="Heitmann K."/>
            <person name="Rabus R."/>
            <person name="Schlesner H."/>
            <person name="Amann R."/>
            <person name="Reinhardt R."/>
        </authorList>
    </citation>
    <scope>NUCLEOTIDE SEQUENCE [LARGE SCALE GENOMIC DNA]</scope>
    <source>
        <strain evidence="3">DSM 10527 / NCIMB 13988 / SH1</strain>
    </source>
</reference>
<dbReference type="AlphaFoldDB" id="Q7UW32"/>
<dbReference type="Proteomes" id="UP000001025">
    <property type="component" value="Chromosome"/>
</dbReference>
<keyword evidence="3" id="KW-1185">Reference proteome</keyword>
<feature type="region of interest" description="Disordered" evidence="1">
    <location>
        <begin position="43"/>
        <end position="65"/>
    </location>
</feature>
<organism evidence="2 3">
    <name type="scientific">Rhodopirellula baltica (strain DSM 10527 / NCIMB 13988 / SH1)</name>
    <dbReference type="NCBI Taxonomy" id="243090"/>
    <lineage>
        <taxon>Bacteria</taxon>
        <taxon>Pseudomonadati</taxon>
        <taxon>Planctomycetota</taxon>
        <taxon>Planctomycetia</taxon>
        <taxon>Pirellulales</taxon>
        <taxon>Pirellulaceae</taxon>
        <taxon>Rhodopirellula</taxon>
    </lineage>
</organism>